<sequence>MKINQINNRFKVARINAGYSQRDVSRILKFVSFQALSHYEHGLCIPSNKILYALPKLYYVSLDYLLNEDNFRNHDEFIQIKLG</sequence>
<evidence type="ECO:0000313" key="2">
    <source>
        <dbReference type="EMBL" id="RHM07084.1"/>
    </source>
</evidence>
<feature type="domain" description="HTH cro/C1-type" evidence="1">
    <location>
        <begin position="10"/>
        <end position="65"/>
    </location>
</feature>
<dbReference type="InterPro" id="IPR010982">
    <property type="entry name" value="Lambda_DNA-bd_dom_sf"/>
</dbReference>
<proteinExistence type="predicted"/>
<accession>A0A415P2X8</accession>
<dbReference type="Proteomes" id="UP000284868">
    <property type="component" value="Unassembled WGS sequence"/>
</dbReference>
<organism evidence="2 3">
    <name type="scientific">Amedibacillus dolichus</name>
    <dbReference type="NCBI Taxonomy" id="31971"/>
    <lineage>
        <taxon>Bacteria</taxon>
        <taxon>Bacillati</taxon>
        <taxon>Bacillota</taxon>
        <taxon>Erysipelotrichia</taxon>
        <taxon>Erysipelotrichales</taxon>
        <taxon>Erysipelotrichaceae</taxon>
        <taxon>Amedibacillus</taxon>
    </lineage>
</organism>
<dbReference type="EMBL" id="QRPK01000070">
    <property type="protein sequence ID" value="RHM07084.1"/>
    <property type="molecule type" value="Genomic_DNA"/>
</dbReference>
<evidence type="ECO:0000313" key="3">
    <source>
        <dbReference type="Proteomes" id="UP000284868"/>
    </source>
</evidence>
<dbReference type="Gene3D" id="1.10.260.40">
    <property type="entry name" value="lambda repressor-like DNA-binding domains"/>
    <property type="match status" value="1"/>
</dbReference>
<gene>
    <name evidence="2" type="ORF">DWZ83_09250</name>
</gene>
<evidence type="ECO:0000259" key="1">
    <source>
        <dbReference type="PROSITE" id="PS50943"/>
    </source>
</evidence>
<dbReference type="SMART" id="SM00530">
    <property type="entry name" value="HTH_XRE"/>
    <property type="match status" value="1"/>
</dbReference>
<reference evidence="2 3" key="1">
    <citation type="submission" date="2018-08" db="EMBL/GenBank/DDBJ databases">
        <title>A genome reference for cultivated species of the human gut microbiota.</title>
        <authorList>
            <person name="Zou Y."/>
            <person name="Xue W."/>
            <person name="Luo G."/>
        </authorList>
    </citation>
    <scope>NUCLEOTIDE SEQUENCE [LARGE SCALE GENOMIC DNA]</scope>
    <source>
        <strain evidence="2 3">AF35-6BH</strain>
    </source>
</reference>
<name>A0A415P2X8_9FIRM</name>
<dbReference type="InterPro" id="IPR001387">
    <property type="entry name" value="Cro/C1-type_HTH"/>
</dbReference>
<dbReference type="PROSITE" id="PS50943">
    <property type="entry name" value="HTH_CROC1"/>
    <property type="match status" value="1"/>
</dbReference>
<dbReference type="OrthoDB" id="8115576at2"/>
<protein>
    <submittedName>
        <fullName evidence="2">XRE family transcriptional regulator</fullName>
    </submittedName>
</protein>
<dbReference type="RefSeq" id="WP_118365854.1">
    <property type="nucleotide sequence ID" value="NZ_QRPK01000070.1"/>
</dbReference>
<dbReference type="Pfam" id="PF01381">
    <property type="entry name" value="HTH_3"/>
    <property type="match status" value="1"/>
</dbReference>
<dbReference type="CDD" id="cd00093">
    <property type="entry name" value="HTH_XRE"/>
    <property type="match status" value="1"/>
</dbReference>
<dbReference type="AlphaFoldDB" id="A0A415P2X8"/>
<keyword evidence="3" id="KW-1185">Reference proteome</keyword>
<dbReference type="SUPFAM" id="SSF47413">
    <property type="entry name" value="lambda repressor-like DNA-binding domains"/>
    <property type="match status" value="1"/>
</dbReference>
<comment type="caution">
    <text evidence="2">The sequence shown here is derived from an EMBL/GenBank/DDBJ whole genome shotgun (WGS) entry which is preliminary data.</text>
</comment>
<dbReference type="GO" id="GO:0003677">
    <property type="term" value="F:DNA binding"/>
    <property type="evidence" value="ECO:0007669"/>
    <property type="project" value="InterPro"/>
</dbReference>